<keyword evidence="2" id="KW-0813">Transport</keyword>
<evidence type="ECO:0000256" key="1">
    <source>
        <dbReference type="ARBA" id="ARBA00005417"/>
    </source>
</evidence>
<feature type="domain" description="ABC transporter" evidence="6">
    <location>
        <begin position="12"/>
        <end position="240"/>
    </location>
</feature>
<keyword evidence="4" id="KW-0067">ATP-binding</keyword>
<dbReference type="EMBL" id="CP002353">
    <property type="protein sequence ID" value="ADV62131.1"/>
    <property type="molecule type" value="Genomic_DNA"/>
</dbReference>
<evidence type="ECO:0000256" key="4">
    <source>
        <dbReference type="ARBA" id="ARBA00022840"/>
    </source>
</evidence>
<dbReference type="AlphaFoldDB" id="E8QYZ4"/>
<keyword evidence="3" id="KW-0547">Nucleotide-binding</keyword>
<dbReference type="SUPFAM" id="SSF52540">
    <property type="entry name" value="P-loop containing nucleoside triphosphate hydrolases"/>
    <property type="match status" value="1"/>
</dbReference>
<reference evidence="7 8" key="2">
    <citation type="journal article" date="2011" name="Stand. Genomic Sci.">
        <title>Complete genome sequence of Isosphaera pallida type strain (IS1B).</title>
        <authorList>
            <consortium name="US DOE Joint Genome Institute (JGI-PGF)"/>
            <person name="Goker M."/>
            <person name="Cleland D."/>
            <person name="Saunders E."/>
            <person name="Lapidus A."/>
            <person name="Nolan M."/>
            <person name="Lucas S."/>
            <person name="Hammon N."/>
            <person name="Deshpande S."/>
            <person name="Cheng J.F."/>
            <person name="Tapia R."/>
            <person name="Han C."/>
            <person name="Goodwin L."/>
            <person name="Pitluck S."/>
            <person name="Liolios K."/>
            <person name="Pagani I."/>
            <person name="Ivanova N."/>
            <person name="Mavromatis K."/>
            <person name="Pati A."/>
            <person name="Chen A."/>
            <person name="Palaniappan K."/>
            <person name="Land M."/>
            <person name="Hauser L."/>
            <person name="Chang Y.J."/>
            <person name="Jeffries C.D."/>
            <person name="Detter J.C."/>
            <person name="Beck B."/>
            <person name="Woyke T."/>
            <person name="Bristow J."/>
            <person name="Eisen J.A."/>
            <person name="Markowitz V."/>
            <person name="Hugenholtz P."/>
            <person name="Kyrpides N.C."/>
            <person name="Klenk H.P."/>
        </authorList>
    </citation>
    <scope>NUCLEOTIDE SEQUENCE [LARGE SCALE GENOMIC DNA]</scope>
    <source>
        <strain evidence="8">ATCC 43644 / DSM 9630 / IS1B</strain>
    </source>
</reference>
<evidence type="ECO:0000256" key="5">
    <source>
        <dbReference type="SAM" id="MobiDB-lite"/>
    </source>
</evidence>
<evidence type="ECO:0000313" key="7">
    <source>
        <dbReference type="EMBL" id="ADV62131.1"/>
    </source>
</evidence>
<evidence type="ECO:0000313" key="8">
    <source>
        <dbReference type="Proteomes" id="UP000008631"/>
    </source>
</evidence>
<dbReference type="InterPro" id="IPR003439">
    <property type="entry name" value="ABC_transporter-like_ATP-bd"/>
</dbReference>
<dbReference type="Pfam" id="PF00005">
    <property type="entry name" value="ABC_tran"/>
    <property type="match status" value="1"/>
</dbReference>
<feature type="region of interest" description="Disordered" evidence="5">
    <location>
        <begin position="309"/>
        <end position="345"/>
    </location>
</feature>
<dbReference type="InParanoid" id="E8QYZ4"/>
<reference key="1">
    <citation type="submission" date="2010-11" db="EMBL/GenBank/DDBJ databases">
        <title>The complete sequence of chromosome of Isophaera pallida ATCC 43644.</title>
        <authorList>
            <consortium name="US DOE Joint Genome Institute (JGI-PGF)"/>
            <person name="Lucas S."/>
            <person name="Copeland A."/>
            <person name="Lapidus A."/>
            <person name="Bruce D."/>
            <person name="Goodwin L."/>
            <person name="Pitluck S."/>
            <person name="Kyrpides N."/>
            <person name="Mavromatis K."/>
            <person name="Pagani I."/>
            <person name="Ivanova N."/>
            <person name="Saunders E."/>
            <person name="Brettin T."/>
            <person name="Detter J.C."/>
            <person name="Han C."/>
            <person name="Tapia R."/>
            <person name="Land M."/>
            <person name="Hauser L."/>
            <person name="Markowitz V."/>
            <person name="Cheng J.-F."/>
            <person name="Hugenholtz P."/>
            <person name="Woyke T."/>
            <person name="Wu D."/>
            <person name="Eisen J.A."/>
        </authorList>
    </citation>
    <scope>NUCLEOTIDE SEQUENCE</scope>
    <source>
        <strain>ATCC 43644</strain>
    </source>
</reference>
<evidence type="ECO:0000256" key="3">
    <source>
        <dbReference type="ARBA" id="ARBA00022741"/>
    </source>
</evidence>
<gene>
    <name evidence="7" type="ordered locus">Isop_1546</name>
</gene>
<dbReference type="HOGENOM" id="CLU_000604_1_2_0"/>
<dbReference type="InterPro" id="IPR003593">
    <property type="entry name" value="AAA+_ATPase"/>
</dbReference>
<comment type="similarity">
    <text evidence="1">Belongs to the ABC transporter superfamily.</text>
</comment>
<dbReference type="GO" id="GO:0005524">
    <property type="term" value="F:ATP binding"/>
    <property type="evidence" value="ECO:0007669"/>
    <property type="project" value="UniProtKB-KW"/>
</dbReference>
<evidence type="ECO:0000259" key="6">
    <source>
        <dbReference type="PROSITE" id="PS50893"/>
    </source>
</evidence>
<accession>E8QYZ4</accession>
<name>E8QYZ4_ISOPI</name>
<sequence>MSLDSVERDAVLVTRGLTKTYGSVRALRGVSLEVKRGEIFGLLGPNGSGKTTTIRILLGMLRATAGEARIAGLDSWTQSVEVRRLVSFLPGEIRLFGHFTGRRMLRFLSRLRDGVPYEAAVALAEGPLGLGPALDRKVRGYSTGMKQKLALAQAFADPVEILILDEPTSALDPSARALVLDLVRQARQRGQTIIFSGHVLSEVEKVCDRVAIMRTGRLLWVEDLAHRRRGYRLLLLRFADPQSVPTSWPEHLELQLREWVDPRTVLMEHRGAPPPLLDWLAQTPLIDLAIGTDDLQSLYDRYHGPNALSDDEVEDYNPWRSLPSHHGTARPNGANTNIPREDLVA</sequence>
<organism evidence="7 8">
    <name type="scientific">Isosphaera pallida (strain ATCC 43644 / DSM 9630 / IS1B)</name>
    <dbReference type="NCBI Taxonomy" id="575540"/>
    <lineage>
        <taxon>Bacteria</taxon>
        <taxon>Pseudomonadati</taxon>
        <taxon>Planctomycetota</taxon>
        <taxon>Planctomycetia</taxon>
        <taxon>Isosphaerales</taxon>
        <taxon>Isosphaeraceae</taxon>
        <taxon>Isosphaera</taxon>
    </lineage>
</organism>
<dbReference type="SMART" id="SM00382">
    <property type="entry name" value="AAA"/>
    <property type="match status" value="1"/>
</dbReference>
<dbReference type="Gene3D" id="3.40.50.300">
    <property type="entry name" value="P-loop containing nucleotide triphosphate hydrolases"/>
    <property type="match status" value="1"/>
</dbReference>
<dbReference type="Proteomes" id="UP000008631">
    <property type="component" value="Chromosome"/>
</dbReference>
<dbReference type="PANTHER" id="PTHR43335">
    <property type="entry name" value="ABC TRANSPORTER, ATP-BINDING PROTEIN"/>
    <property type="match status" value="1"/>
</dbReference>
<dbReference type="PROSITE" id="PS50893">
    <property type="entry name" value="ABC_TRANSPORTER_2"/>
    <property type="match status" value="1"/>
</dbReference>
<evidence type="ECO:0000256" key="2">
    <source>
        <dbReference type="ARBA" id="ARBA00022448"/>
    </source>
</evidence>
<protein>
    <submittedName>
        <fullName evidence="7">ABC transporter related protein</fullName>
    </submittedName>
</protein>
<keyword evidence="8" id="KW-1185">Reference proteome</keyword>
<dbReference type="KEGG" id="ipa:Isop_1546"/>
<dbReference type="CDD" id="cd03230">
    <property type="entry name" value="ABC_DR_subfamily_A"/>
    <property type="match status" value="1"/>
</dbReference>
<dbReference type="eggNOG" id="COG1131">
    <property type="taxonomic scope" value="Bacteria"/>
</dbReference>
<dbReference type="InterPro" id="IPR027417">
    <property type="entry name" value="P-loop_NTPase"/>
</dbReference>
<dbReference type="RefSeq" id="WP_013564419.1">
    <property type="nucleotide sequence ID" value="NC_014962.1"/>
</dbReference>
<proteinExistence type="inferred from homology"/>
<dbReference type="STRING" id="575540.Isop_1546"/>
<dbReference type="PANTHER" id="PTHR43335:SF4">
    <property type="entry name" value="ABC TRANSPORTER, ATP-BINDING PROTEIN"/>
    <property type="match status" value="1"/>
</dbReference>
<dbReference type="GO" id="GO:0016887">
    <property type="term" value="F:ATP hydrolysis activity"/>
    <property type="evidence" value="ECO:0007669"/>
    <property type="project" value="InterPro"/>
</dbReference>